<dbReference type="InterPro" id="IPR001841">
    <property type="entry name" value="Znf_RING"/>
</dbReference>
<dbReference type="SUPFAM" id="SSF57850">
    <property type="entry name" value="RING/U-box"/>
    <property type="match status" value="1"/>
</dbReference>
<evidence type="ECO:0000313" key="5">
    <source>
        <dbReference type="Proteomes" id="UP000289340"/>
    </source>
</evidence>
<evidence type="ECO:0000256" key="1">
    <source>
        <dbReference type="PROSITE-ProRule" id="PRU00175"/>
    </source>
</evidence>
<proteinExistence type="predicted"/>
<name>A0A445F7K4_GLYSO</name>
<keyword evidence="1" id="KW-0862">Zinc</keyword>
<dbReference type="SMART" id="SM00184">
    <property type="entry name" value="RING"/>
    <property type="match status" value="1"/>
</dbReference>
<dbReference type="EMBL" id="QZWG01000020">
    <property type="protein sequence ID" value="RZB44767.1"/>
    <property type="molecule type" value="Genomic_DNA"/>
</dbReference>
<dbReference type="CDD" id="cd16461">
    <property type="entry name" value="RING-H2_EL5-like"/>
    <property type="match status" value="1"/>
</dbReference>
<dbReference type="Gramene" id="XM_028365662.1">
    <property type="protein sequence ID" value="XP_028221463.1"/>
    <property type="gene ID" value="LOC114402954"/>
</dbReference>
<dbReference type="PANTHER" id="PTHR46719">
    <property type="entry name" value="TRANSCRIPTION FACTOR C2H2 FAMILY-RELATED"/>
    <property type="match status" value="1"/>
</dbReference>
<comment type="caution">
    <text evidence="4">The sequence shown here is derived from an EMBL/GenBank/DDBJ whole genome shotgun (WGS) entry which is preliminary data.</text>
</comment>
<evidence type="ECO:0000256" key="2">
    <source>
        <dbReference type="SAM" id="Phobius"/>
    </source>
</evidence>
<dbReference type="Gene3D" id="3.30.40.10">
    <property type="entry name" value="Zinc/RING finger domain, C3HC4 (zinc finger)"/>
    <property type="match status" value="1"/>
</dbReference>
<keyword evidence="1" id="KW-0479">Metal-binding</keyword>
<keyword evidence="2" id="KW-1133">Transmembrane helix</keyword>
<protein>
    <submittedName>
        <fullName evidence="4">Putative RING-H2 finger protein ATL71</fullName>
    </submittedName>
</protein>
<dbReference type="PANTHER" id="PTHR46719:SF14">
    <property type="entry name" value="TRANSCRIPTION FACTOR C2H2 FAMILY-RELATED"/>
    <property type="match status" value="1"/>
</dbReference>
<evidence type="ECO:0000313" key="4">
    <source>
        <dbReference type="EMBL" id="RZB44767.1"/>
    </source>
</evidence>
<dbReference type="InterPro" id="IPR045899">
    <property type="entry name" value="ATL71-like"/>
</dbReference>
<dbReference type="InterPro" id="IPR013083">
    <property type="entry name" value="Znf_RING/FYVE/PHD"/>
</dbReference>
<accession>A0A445F7K4</accession>
<keyword evidence="2" id="KW-0812">Transmembrane</keyword>
<sequence length="161" mass="17724">MNNSTSNKEDNGFDPSEFTYGVAFVIGLVFLLVTIAFACVRLRMARGPNMLNILAGIPPSRQARSEEDSAEQGLHHIDTSFESYPKLLYSQVEKGSSSSSVVSSSCSICLGDYKESDTLRLLPHCDHLFHLACVDPWLRLHSTCPICRKSSIQASHSDSNI</sequence>
<keyword evidence="2" id="KW-0472">Membrane</keyword>
<dbReference type="GO" id="GO:0008270">
    <property type="term" value="F:zinc ion binding"/>
    <property type="evidence" value="ECO:0007669"/>
    <property type="project" value="UniProtKB-KW"/>
</dbReference>
<keyword evidence="5" id="KW-1185">Reference proteome</keyword>
<evidence type="ECO:0000259" key="3">
    <source>
        <dbReference type="PROSITE" id="PS50089"/>
    </source>
</evidence>
<feature type="transmembrane region" description="Helical" evidence="2">
    <location>
        <begin position="20"/>
        <end position="40"/>
    </location>
</feature>
<dbReference type="Pfam" id="PF13639">
    <property type="entry name" value="zf-RING_2"/>
    <property type="match status" value="1"/>
</dbReference>
<reference evidence="4 5" key="1">
    <citation type="submission" date="2018-09" db="EMBL/GenBank/DDBJ databases">
        <title>A high-quality reference genome of wild soybean provides a powerful tool to mine soybean genomes.</title>
        <authorList>
            <person name="Xie M."/>
            <person name="Chung C.Y.L."/>
            <person name="Li M.-W."/>
            <person name="Wong F.-L."/>
            <person name="Chan T.-F."/>
            <person name="Lam H.-M."/>
        </authorList>
    </citation>
    <scope>NUCLEOTIDE SEQUENCE [LARGE SCALE GENOMIC DNA]</scope>
    <source>
        <strain evidence="5">cv. W05</strain>
        <tissue evidence="4">Hypocotyl of etiolated seedlings</tissue>
    </source>
</reference>
<organism evidence="4 5">
    <name type="scientific">Glycine soja</name>
    <name type="common">Wild soybean</name>
    <dbReference type="NCBI Taxonomy" id="3848"/>
    <lineage>
        <taxon>Eukaryota</taxon>
        <taxon>Viridiplantae</taxon>
        <taxon>Streptophyta</taxon>
        <taxon>Embryophyta</taxon>
        <taxon>Tracheophyta</taxon>
        <taxon>Spermatophyta</taxon>
        <taxon>Magnoliopsida</taxon>
        <taxon>eudicotyledons</taxon>
        <taxon>Gunneridae</taxon>
        <taxon>Pentapetalae</taxon>
        <taxon>rosids</taxon>
        <taxon>fabids</taxon>
        <taxon>Fabales</taxon>
        <taxon>Fabaceae</taxon>
        <taxon>Papilionoideae</taxon>
        <taxon>50 kb inversion clade</taxon>
        <taxon>NPAAA clade</taxon>
        <taxon>indigoferoid/millettioid clade</taxon>
        <taxon>Phaseoleae</taxon>
        <taxon>Glycine</taxon>
        <taxon>Glycine subgen. Soja</taxon>
    </lineage>
</organism>
<gene>
    <name evidence="4" type="ORF">D0Y65_054600</name>
</gene>
<dbReference type="Proteomes" id="UP000289340">
    <property type="component" value="Chromosome 20"/>
</dbReference>
<dbReference type="PROSITE" id="PS50089">
    <property type="entry name" value="ZF_RING_2"/>
    <property type="match status" value="1"/>
</dbReference>
<dbReference type="SMR" id="A0A445F7K4"/>
<dbReference type="AlphaFoldDB" id="A0A445F7K4"/>
<feature type="domain" description="RING-type" evidence="3">
    <location>
        <begin position="106"/>
        <end position="148"/>
    </location>
</feature>
<keyword evidence="1" id="KW-0863">Zinc-finger</keyword>